<evidence type="ECO:0008006" key="3">
    <source>
        <dbReference type="Google" id="ProtNLM"/>
    </source>
</evidence>
<sequence>MSLPKADKLFMFMTIFYLIGCQSSVPEQALPAGYAACPEVRPEICTMQYEPTDGLLSNGEVQSFGNACSACSNPDVVATKPASDKQ</sequence>
<evidence type="ECO:0000313" key="1">
    <source>
        <dbReference type="EMBL" id="MBW8192083.1"/>
    </source>
</evidence>
<comment type="caution">
    <text evidence="1">The sequence shown here is derived from an EMBL/GenBank/DDBJ whole genome shotgun (WGS) entry which is preliminary data.</text>
</comment>
<name>A0ABS7EJN8_9GAMM</name>
<gene>
    <name evidence="1" type="ORF">K0504_13655</name>
</gene>
<dbReference type="RefSeq" id="WP_220104717.1">
    <property type="nucleotide sequence ID" value="NZ_JAHZSS010000018.1"/>
</dbReference>
<organism evidence="1 2">
    <name type="scientific">Neiella holothuriorum</name>
    <dbReference type="NCBI Taxonomy" id="2870530"/>
    <lineage>
        <taxon>Bacteria</taxon>
        <taxon>Pseudomonadati</taxon>
        <taxon>Pseudomonadota</taxon>
        <taxon>Gammaproteobacteria</taxon>
        <taxon>Alteromonadales</taxon>
        <taxon>Echinimonadaceae</taxon>
        <taxon>Neiella</taxon>
    </lineage>
</organism>
<proteinExistence type="predicted"/>
<evidence type="ECO:0000313" key="2">
    <source>
        <dbReference type="Proteomes" id="UP001166251"/>
    </source>
</evidence>
<protein>
    <recommendedName>
        <fullName evidence="3">Kazal-like domain-containing protein</fullName>
    </recommendedName>
</protein>
<accession>A0ABS7EJN8</accession>
<dbReference type="EMBL" id="JAHZSS010000018">
    <property type="protein sequence ID" value="MBW8192083.1"/>
    <property type="molecule type" value="Genomic_DNA"/>
</dbReference>
<dbReference type="Proteomes" id="UP001166251">
    <property type="component" value="Unassembled WGS sequence"/>
</dbReference>
<reference evidence="1" key="1">
    <citation type="submission" date="2021-07" db="EMBL/GenBank/DDBJ databases">
        <title>Neiella marina sp. nov., isolated from the intestinal content of sea cucumber Apostichopus japonicus.</title>
        <authorList>
            <person name="Bai X."/>
        </authorList>
    </citation>
    <scope>NUCLEOTIDE SEQUENCE</scope>
    <source>
        <strain evidence="1">126</strain>
    </source>
</reference>
<keyword evidence="2" id="KW-1185">Reference proteome</keyword>